<evidence type="ECO:0000313" key="9">
    <source>
        <dbReference type="EMBL" id="SQH73785.1"/>
    </source>
</evidence>
<dbReference type="NCBIfam" id="NF001808">
    <property type="entry name" value="PRK00522.1"/>
    <property type="match status" value="1"/>
</dbReference>
<evidence type="ECO:0000256" key="6">
    <source>
        <dbReference type="HAMAP-Rule" id="MF_00269"/>
    </source>
</evidence>
<keyword evidence="1 6" id="KW-0575">Peroxidase</keyword>
<dbReference type="GO" id="GO:0008379">
    <property type="term" value="F:thioredoxin peroxidase activity"/>
    <property type="evidence" value="ECO:0007669"/>
    <property type="project" value="UniProtKB-UniRule"/>
</dbReference>
<dbReference type="EMBL" id="LS483447">
    <property type="protein sequence ID" value="SQH73785.1"/>
    <property type="molecule type" value="Genomic_DNA"/>
</dbReference>
<keyword evidence="2 6" id="KW-0049">Antioxidant</keyword>
<dbReference type="KEGG" id="pcre:NCTC12858_01656"/>
<keyword evidence="11" id="KW-1185">Reference proteome</keyword>
<feature type="disulfide bond" description="Redox-active" evidence="6">
    <location>
        <begin position="61"/>
        <end position="95"/>
    </location>
</feature>
<evidence type="ECO:0000259" key="7">
    <source>
        <dbReference type="PROSITE" id="PS51352"/>
    </source>
</evidence>
<dbReference type="InterPro" id="IPR013766">
    <property type="entry name" value="Thioredoxin_domain"/>
</dbReference>
<feature type="domain" description="Thioredoxin" evidence="7">
    <location>
        <begin position="19"/>
        <end position="167"/>
    </location>
</feature>
<dbReference type="InterPro" id="IPR036249">
    <property type="entry name" value="Thioredoxin-like_sf"/>
</dbReference>
<dbReference type="PANTHER" id="PTHR43110:SF1">
    <property type="entry name" value="THIOL PEROXIDASE"/>
    <property type="match status" value="1"/>
</dbReference>
<dbReference type="InterPro" id="IPR018219">
    <property type="entry name" value="Tpx_CS"/>
</dbReference>
<comment type="catalytic activity">
    <reaction evidence="6">
        <text>a hydroperoxide + [thioredoxin]-dithiol = an alcohol + [thioredoxin]-disulfide + H2O</text>
        <dbReference type="Rhea" id="RHEA:62620"/>
        <dbReference type="Rhea" id="RHEA-COMP:10698"/>
        <dbReference type="Rhea" id="RHEA-COMP:10700"/>
        <dbReference type="ChEBI" id="CHEBI:15377"/>
        <dbReference type="ChEBI" id="CHEBI:29950"/>
        <dbReference type="ChEBI" id="CHEBI:30879"/>
        <dbReference type="ChEBI" id="CHEBI:35924"/>
        <dbReference type="ChEBI" id="CHEBI:50058"/>
        <dbReference type="EC" id="1.11.1.24"/>
    </reaction>
</comment>
<comment type="similarity">
    <text evidence="6">Belongs to the peroxiredoxin family. Tpx subfamily.</text>
</comment>
<keyword evidence="4 6" id="KW-1015">Disulfide bond</keyword>
<dbReference type="InterPro" id="IPR050455">
    <property type="entry name" value="Tpx_Peroxidase_subfamily"/>
</dbReference>
<keyword evidence="3 6" id="KW-0560">Oxidoreductase</keyword>
<dbReference type="STRING" id="393921.HQ45_03140"/>
<dbReference type="PROSITE" id="PS51352">
    <property type="entry name" value="THIOREDOXIN_2"/>
    <property type="match status" value="1"/>
</dbReference>
<dbReference type="Gene3D" id="3.40.30.10">
    <property type="entry name" value="Glutaredoxin"/>
    <property type="match status" value="1"/>
</dbReference>
<evidence type="ECO:0000256" key="2">
    <source>
        <dbReference type="ARBA" id="ARBA00022862"/>
    </source>
</evidence>
<gene>
    <name evidence="6 9" type="primary">tpx</name>
    <name evidence="8" type="ORF">HQ38_01010</name>
    <name evidence="9" type="ORF">NCTC12858_01656</name>
</gene>
<evidence type="ECO:0000313" key="11">
    <source>
        <dbReference type="Proteomes" id="UP000249300"/>
    </source>
</evidence>
<dbReference type="HAMAP" id="MF_00269">
    <property type="entry name" value="Tpx"/>
    <property type="match status" value="1"/>
</dbReference>
<protein>
    <recommendedName>
        <fullName evidence="6">Thiol peroxidase</fullName>
        <shortName evidence="6">Tpx</shortName>
        <ecNumber evidence="6">1.11.1.24</ecNumber>
    </recommendedName>
    <alternativeName>
        <fullName evidence="6">Peroxiredoxin tpx</fullName>
        <shortName evidence="6">Prx</shortName>
    </alternativeName>
    <alternativeName>
        <fullName evidence="6">Thioredoxin peroxidase</fullName>
    </alternativeName>
    <alternativeName>
        <fullName evidence="6">Thioredoxin-dependent peroxiredoxin</fullName>
    </alternativeName>
</protein>
<evidence type="ECO:0000256" key="4">
    <source>
        <dbReference type="ARBA" id="ARBA00023157"/>
    </source>
</evidence>
<keyword evidence="5 6" id="KW-0676">Redox-active center</keyword>
<comment type="subunit">
    <text evidence="6">Homodimer.</text>
</comment>
<dbReference type="SUPFAM" id="SSF52833">
    <property type="entry name" value="Thioredoxin-like"/>
    <property type="match status" value="1"/>
</dbReference>
<dbReference type="OrthoDB" id="9781543at2"/>
<reference evidence="8 10" key="1">
    <citation type="submission" date="2014-08" db="EMBL/GenBank/DDBJ databases">
        <title>Porphyromonas crevioricanis strain:COT-253_OH1447 Genome sequencing.</title>
        <authorList>
            <person name="Wallis C."/>
            <person name="Deusch O."/>
            <person name="O'Flynn C."/>
            <person name="Davis I."/>
            <person name="Jospin G."/>
            <person name="Darling A.E."/>
            <person name="Coil D.A."/>
            <person name="Alexiev A."/>
            <person name="Horsfall A."/>
            <person name="Kirkwood N."/>
            <person name="Harris S."/>
            <person name="Eisen J.A."/>
        </authorList>
    </citation>
    <scope>NUCLEOTIDE SEQUENCE [LARGE SCALE GENOMIC DNA]</scope>
    <source>
        <strain evidence="10">COT-253 OH1447</strain>
        <strain evidence="8">COT-253_OH1447</strain>
    </source>
</reference>
<dbReference type="EC" id="1.11.1.24" evidence="6"/>
<dbReference type="InterPro" id="IPR002065">
    <property type="entry name" value="TPX"/>
</dbReference>
<evidence type="ECO:0000256" key="3">
    <source>
        <dbReference type="ARBA" id="ARBA00023002"/>
    </source>
</evidence>
<dbReference type="EMBL" id="JQJC01000002">
    <property type="protein sequence ID" value="KGN96886.1"/>
    <property type="molecule type" value="Genomic_DNA"/>
</dbReference>
<sequence>MATVTFKHEIKVNTSGNLPAVGSLAPHFCGIKGDLSELKLEDLRGKRVVINIFPSLDTGVCAASVRRFNKEASELQNTVVLCISLDLPFAQTRFCAAEGLENVITLSAFRCDCFPKNYGVLMEDGPLKGLLARAVLVLDEEGKVIYNELVPEITQEPNYEAAIAVLK</sequence>
<dbReference type="PANTHER" id="PTHR43110">
    <property type="entry name" value="THIOL PEROXIDASE"/>
    <property type="match status" value="1"/>
</dbReference>
<dbReference type="Proteomes" id="UP000030136">
    <property type="component" value="Unassembled WGS sequence"/>
</dbReference>
<name>A0A0A2FH95_9PORP</name>
<evidence type="ECO:0000256" key="1">
    <source>
        <dbReference type="ARBA" id="ARBA00022559"/>
    </source>
</evidence>
<proteinExistence type="inferred from homology"/>
<evidence type="ECO:0000256" key="5">
    <source>
        <dbReference type="ARBA" id="ARBA00023284"/>
    </source>
</evidence>
<dbReference type="CDD" id="cd03014">
    <property type="entry name" value="PRX_Atyp2cys"/>
    <property type="match status" value="1"/>
</dbReference>
<dbReference type="PROSITE" id="PS01265">
    <property type="entry name" value="TPX"/>
    <property type="match status" value="1"/>
</dbReference>
<dbReference type="AlphaFoldDB" id="A0A0A2FH95"/>
<accession>A0A0A2FH95</accession>
<evidence type="ECO:0000313" key="8">
    <source>
        <dbReference type="EMBL" id="KGN96886.1"/>
    </source>
</evidence>
<comment type="function">
    <text evidence="6">Thiol-specific peroxidase that catalyzes the reduction of hydrogen peroxide and organic hydroperoxides to water and alcohols, respectively. Plays a role in cell protection against oxidative stress by detoxifying peroxides.</text>
</comment>
<dbReference type="Pfam" id="PF08534">
    <property type="entry name" value="Redoxin"/>
    <property type="match status" value="1"/>
</dbReference>
<dbReference type="RefSeq" id="WP_023938270.1">
    <property type="nucleotide sequence ID" value="NZ_FUXH01000010.1"/>
</dbReference>
<feature type="active site" description="Cysteine sulfenic acid (-SOH) intermediate" evidence="6">
    <location>
        <position position="61"/>
    </location>
</feature>
<reference evidence="9 11" key="2">
    <citation type="submission" date="2018-06" db="EMBL/GenBank/DDBJ databases">
        <authorList>
            <consortium name="Pathogen Informatics"/>
            <person name="Doyle S."/>
        </authorList>
    </citation>
    <scope>NUCLEOTIDE SEQUENCE [LARGE SCALE GENOMIC DNA]</scope>
    <source>
        <strain evidence="9 11">NCTC12858</strain>
    </source>
</reference>
<dbReference type="Proteomes" id="UP000249300">
    <property type="component" value="Chromosome 1"/>
</dbReference>
<organism evidence="9 11">
    <name type="scientific">Porphyromonas crevioricanis</name>
    <dbReference type="NCBI Taxonomy" id="393921"/>
    <lineage>
        <taxon>Bacteria</taxon>
        <taxon>Pseudomonadati</taxon>
        <taxon>Bacteroidota</taxon>
        <taxon>Bacteroidia</taxon>
        <taxon>Bacteroidales</taxon>
        <taxon>Porphyromonadaceae</taxon>
        <taxon>Porphyromonas</taxon>
    </lineage>
</organism>
<dbReference type="InterPro" id="IPR013740">
    <property type="entry name" value="Redoxin"/>
</dbReference>
<dbReference type="eggNOG" id="COG2077">
    <property type="taxonomic scope" value="Bacteria"/>
</dbReference>
<evidence type="ECO:0000313" key="10">
    <source>
        <dbReference type="Proteomes" id="UP000030136"/>
    </source>
</evidence>
<comment type="miscellaneous">
    <text evidence="6">The active site is a conserved redox-active cysteine residue, the peroxidatic cysteine (C(P)), which makes the nucleophilic attack on the peroxide substrate. The peroxide oxidizes the C(P)-SH to cysteine sulfenic acid (C(P)-SOH), which then reacts with another cysteine residue, the resolving cysteine (C(R)), to form a disulfide bridge. The disulfide is subsequently reduced by an appropriate electron donor to complete the catalytic cycle. In this atypical 2-Cys peroxiredoxin, C(R) is present in the same subunit to form an intramolecular disulfide. The disulfide is subsequently reduced by thioredoxin.</text>
</comment>